<accession>A0A251TQY4</accession>
<reference evidence="2" key="1">
    <citation type="journal article" date="2017" name="Nature">
        <title>The sunflower genome provides insights into oil metabolism, flowering and Asterid evolution.</title>
        <authorList>
            <person name="Badouin H."/>
            <person name="Gouzy J."/>
            <person name="Grassa C.J."/>
            <person name="Murat F."/>
            <person name="Staton S.E."/>
            <person name="Cottret L."/>
            <person name="Lelandais-Briere C."/>
            <person name="Owens G.L."/>
            <person name="Carrere S."/>
            <person name="Mayjonade B."/>
            <person name="Legrand L."/>
            <person name="Gill N."/>
            <person name="Kane N.C."/>
            <person name="Bowers J.E."/>
            <person name="Hubner S."/>
            <person name="Bellec A."/>
            <person name="Berard A."/>
            <person name="Berges H."/>
            <person name="Blanchet N."/>
            <person name="Boniface M.C."/>
            <person name="Brunel D."/>
            <person name="Catrice O."/>
            <person name="Chaidir N."/>
            <person name="Claudel C."/>
            <person name="Donnadieu C."/>
            <person name="Faraut T."/>
            <person name="Fievet G."/>
            <person name="Helmstetter N."/>
            <person name="King M."/>
            <person name="Knapp S.J."/>
            <person name="Lai Z."/>
            <person name="Le Paslier M.C."/>
            <person name="Lippi Y."/>
            <person name="Lorenzon L."/>
            <person name="Mandel J.R."/>
            <person name="Marage G."/>
            <person name="Marchand G."/>
            <person name="Marquand E."/>
            <person name="Bret-Mestries E."/>
            <person name="Morien E."/>
            <person name="Nambeesan S."/>
            <person name="Nguyen T."/>
            <person name="Pegot-Espagnet P."/>
            <person name="Pouilly N."/>
            <person name="Raftis F."/>
            <person name="Sallet E."/>
            <person name="Schiex T."/>
            <person name="Thomas J."/>
            <person name="Vandecasteele C."/>
            <person name="Vares D."/>
            <person name="Vear F."/>
            <person name="Vautrin S."/>
            <person name="Crespi M."/>
            <person name="Mangin B."/>
            <person name="Burke J.M."/>
            <person name="Salse J."/>
            <person name="Munos S."/>
            <person name="Vincourt P."/>
            <person name="Rieseberg L.H."/>
            <person name="Langlade N.B."/>
        </authorList>
    </citation>
    <scope>NUCLEOTIDE SEQUENCE [LARGE SCALE GENOMIC DNA]</scope>
    <source>
        <strain evidence="2">cv. SF193</strain>
    </source>
</reference>
<protein>
    <submittedName>
        <fullName evidence="1">Uncharacterized protein</fullName>
    </submittedName>
</protein>
<dbReference type="AlphaFoldDB" id="A0A251TQY4"/>
<name>A0A251TQY4_HELAN</name>
<sequence length="102" mass="11870">MLCDWGGDYWCQDLSSVDLQPSSQAAATHCPSFNAVKSLFIHPYHRLQIKLIYHFWKLFWASLLVCRFLSQVAWSVACEDYTFTVHVAYFLAYKVLLVSLRC</sequence>
<dbReference type="InParanoid" id="A0A251TQY4"/>
<proteinExistence type="predicted"/>
<keyword evidence="2" id="KW-1185">Reference proteome</keyword>
<evidence type="ECO:0000313" key="1">
    <source>
        <dbReference type="EMBL" id="OTG12976.1"/>
    </source>
</evidence>
<dbReference type="Proteomes" id="UP000215914">
    <property type="component" value="Chromosome 10"/>
</dbReference>
<evidence type="ECO:0000313" key="2">
    <source>
        <dbReference type="Proteomes" id="UP000215914"/>
    </source>
</evidence>
<organism evidence="1 2">
    <name type="scientific">Helianthus annuus</name>
    <name type="common">Common sunflower</name>
    <dbReference type="NCBI Taxonomy" id="4232"/>
    <lineage>
        <taxon>Eukaryota</taxon>
        <taxon>Viridiplantae</taxon>
        <taxon>Streptophyta</taxon>
        <taxon>Embryophyta</taxon>
        <taxon>Tracheophyta</taxon>
        <taxon>Spermatophyta</taxon>
        <taxon>Magnoliopsida</taxon>
        <taxon>eudicotyledons</taxon>
        <taxon>Gunneridae</taxon>
        <taxon>Pentapetalae</taxon>
        <taxon>asterids</taxon>
        <taxon>campanulids</taxon>
        <taxon>Asterales</taxon>
        <taxon>Asteraceae</taxon>
        <taxon>Asteroideae</taxon>
        <taxon>Heliantheae alliance</taxon>
        <taxon>Heliantheae</taxon>
        <taxon>Helianthus</taxon>
    </lineage>
</organism>
<dbReference type="EMBL" id="CM007899">
    <property type="protein sequence ID" value="OTG12976.1"/>
    <property type="molecule type" value="Genomic_DNA"/>
</dbReference>
<gene>
    <name evidence="1" type="ORF">HannXRQ_Chr10g0315541</name>
</gene>